<reference evidence="3" key="1">
    <citation type="submission" date="2023-08" db="EMBL/GenBank/DDBJ databases">
        <title>WGS of Aeromonas isolates.</title>
        <authorList>
            <person name="Lee H."/>
        </authorList>
    </citation>
    <scope>NUCLEOTIDE SEQUENCE</scope>
    <source>
        <strain evidence="3">SL22</strain>
    </source>
</reference>
<dbReference type="InterPro" id="IPR036388">
    <property type="entry name" value="WH-like_DNA-bd_sf"/>
</dbReference>
<dbReference type="Pfam" id="PF13280">
    <property type="entry name" value="WYL"/>
    <property type="match status" value="1"/>
</dbReference>
<protein>
    <submittedName>
        <fullName evidence="3">YafY family transcriptional regulator</fullName>
    </submittedName>
</protein>
<organism evidence="3 4">
    <name type="scientific">Aeromonas bestiarum</name>
    <dbReference type="NCBI Taxonomy" id="105751"/>
    <lineage>
        <taxon>Bacteria</taxon>
        <taxon>Pseudomonadati</taxon>
        <taxon>Pseudomonadota</taxon>
        <taxon>Gammaproteobacteria</taxon>
        <taxon>Aeromonadales</taxon>
        <taxon>Aeromonadaceae</taxon>
        <taxon>Aeromonas</taxon>
    </lineage>
</organism>
<dbReference type="InterPro" id="IPR051534">
    <property type="entry name" value="CBASS_pafABC_assoc_protein"/>
</dbReference>
<feature type="domain" description="WYL" evidence="2">
    <location>
        <begin position="144"/>
        <end position="207"/>
    </location>
</feature>
<dbReference type="PROSITE" id="PS52050">
    <property type="entry name" value="WYL"/>
    <property type="match status" value="1"/>
</dbReference>
<dbReference type="EMBL" id="JAOPLV010000014">
    <property type="protein sequence ID" value="MDM5142255.1"/>
    <property type="molecule type" value="Genomic_DNA"/>
</dbReference>
<dbReference type="InterPro" id="IPR026881">
    <property type="entry name" value="WYL_dom"/>
</dbReference>
<proteinExistence type="predicted"/>
<accession>A0AAW7I4E9</accession>
<evidence type="ECO:0000259" key="2">
    <source>
        <dbReference type="Pfam" id="PF13280"/>
    </source>
</evidence>
<dbReference type="Pfam" id="PF08279">
    <property type="entry name" value="HTH_11"/>
    <property type="match status" value="1"/>
</dbReference>
<dbReference type="AlphaFoldDB" id="A0AAW7I4E9"/>
<evidence type="ECO:0000313" key="4">
    <source>
        <dbReference type="Proteomes" id="UP001168216"/>
    </source>
</evidence>
<dbReference type="Gene3D" id="1.10.10.10">
    <property type="entry name" value="Winged helix-like DNA-binding domain superfamily/Winged helix DNA-binding domain"/>
    <property type="match status" value="1"/>
</dbReference>
<feature type="domain" description="Helix-turn-helix type 11" evidence="1">
    <location>
        <begin position="12"/>
        <end position="65"/>
    </location>
</feature>
<dbReference type="InterPro" id="IPR036390">
    <property type="entry name" value="WH_DNA-bd_sf"/>
</dbReference>
<gene>
    <name evidence="3" type="ORF">OB959_21065</name>
</gene>
<name>A0AAW7I4E9_9GAMM</name>
<dbReference type="InterPro" id="IPR013196">
    <property type="entry name" value="HTH_11"/>
</dbReference>
<comment type="caution">
    <text evidence="3">The sequence shown here is derived from an EMBL/GenBank/DDBJ whole genome shotgun (WGS) entry which is preliminary data.</text>
</comment>
<dbReference type="SUPFAM" id="SSF46785">
    <property type="entry name" value="Winged helix' DNA-binding domain"/>
    <property type="match status" value="1"/>
</dbReference>
<evidence type="ECO:0000259" key="1">
    <source>
        <dbReference type="Pfam" id="PF08279"/>
    </source>
</evidence>
<dbReference type="RefSeq" id="WP_290022945.1">
    <property type="nucleotide sequence ID" value="NZ_JAOPLV010000014.1"/>
</dbReference>
<dbReference type="PANTHER" id="PTHR34580:SF3">
    <property type="entry name" value="PROTEIN PAFB"/>
    <property type="match status" value="1"/>
</dbReference>
<sequence>MPRSHATSRSERLLALLQLLRGHRYAITGTELASRLGISLRTLYRDIATLQSQGAHIEGEPGIGYVLRPGFMLPPLMFSEEELEALVLGSRWVAEHADSALSAGARSALAKIEAVLPAEYRQQLHANTLLIGSSRSDACTDEAPLRSAIRQQRKVTLSYRDLRETSSERTVWPFALGYFEQVRVLMAWCELRQDFRHFRVDRISRLKLEEIGYPRSRTILLKEWRATQQIPQPQFIADRN</sequence>
<dbReference type="PANTHER" id="PTHR34580">
    <property type="match status" value="1"/>
</dbReference>
<dbReference type="Proteomes" id="UP001168216">
    <property type="component" value="Unassembled WGS sequence"/>
</dbReference>
<evidence type="ECO:0000313" key="3">
    <source>
        <dbReference type="EMBL" id="MDM5142255.1"/>
    </source>
</evidence>